<dbReference type="CDD" id="cd06342">
    <property type="entry name" value="PBP1_ABC_LIVBP-like"/>
    <property type="match status" value="1"/>
</dbReference>
<evidence type="ECO:0000256" key="3">
    <source>
        <dbReference type="ARBA" id="ARBA00022729"/>
    </source>
</evidence>
<dbReference type="SUPFAM" id="SSF53822">
    <property type="entry name" value="Periplasmic binding protein-like I"/>
    <property type="match status" value="1"/>
</dbReference>
<accession>A0A8J3E3A5</accession>
<dbReference type="Gene3D" id="3.40.50.2300">
    <property type="match status" value="2"/>
</dbReference>
<keyword evidence="3 5" id="KW-0732">Signal</keyword>
<dbReference type="PANTHER" id="PTHR47151">
    <property type="entry name" value="LEU/ILE/VAL-BINDING ABC TRANSPORTER SUBUNIT"/>
    <property type="match status" value="1"/>
</dbReference>
<dbReference type="InterPro" id="IPR028081">
    <property type="entry name" value="Leu-bd"/>
</dbReference>
<feature type="domain" description="Leucine-binding protein" evidence="6">
    <location>
        <begin position="25"/>
        <end position="360"/>
    </location>
</feature>
<keyword evidence="8" id="KW-1185">Reference proteome</keyword>
<dbReference type="PRINTS" id="PR00337">
    <property type="entry name" value="LEUILEVALBP"/>
</dbReference>
<feature type="chain" id="PRO_5035213196" evidence="5">
    <location>
        <begin position="24"/>
        <end position="371"/>
    </location>
</feature>
<dbReference type="PANTHER" id="PTHR47151:SF2">
    <property type="entry name" value="AMINO ACID BINDING PROTEIN"/>
    <property type="match status" value="1"/>
</dbReference>
<proteinExistence type="inferred from homology"/>
<organism evidence="7 8">
    <name type="scientific">Aliidongia dinghuensis</name>
    <dbReference type="NCBI Taxonomy" id="1867774"/>
    <lineage>
        <taxon>Bacteria</taxon>
        <taxon>Pseudomonadati</taxon>
        <taxon>Pseudomonadota</taxon>
        <taxon>Alphaproteobacteria</taxon>
        <taxon>Rhodospirillales</taxon>
        <taxon>Dongiaceae</taxon>
        <taxon>Aliidongia</taxon>
    </lineage>
</organism>
<dbReference type="AlphaFoldDB" id="A0A8J3E3A5"/>
<keyword evidence="4" id="KW-0029">Amino-acid transport</keyword>
<evidence type="ECO:0000313" key="8">
    <source>
        <dbReference type="Proteomes" id="UP000646365"/>
    </source>
</evidence>
<dbReference type="Proteomes" id="UP000646365">
    <property type="component" value="Unassembled WGS sequence"/>
</dbReference>
<feature type="signal peptide" evidence="5">
    <location>
        <begin position="1"/>
        <end position="23"/>
    </location>
</feature>
<evidence type="ECO:0000256" key="4">
    <source>
        <dbReference type="ARBA" id="ARBA00022970"/>
    </source>
</evidence>
<dbReference type="Pfam" id="PF13458">
    <property type="entry name" value="Peripla_BP_6"/>
    <property type="match status" value="1"/>
</dbReference>
<keyword evidence="2" id="KW-0813">Transport</keyword>
<evidence type="ECO:0000256" key="1">
    <source>
        <dbReference type="ARBA" id="ARBA00010062"/>
    </source>
</evidence>
<reference evidence="7" key="1">
    <citation type="journal article" date="2014" name="Int. J. Syst. Evol. Microbiol.">
        <title>Complete genome sequence of Corynebacterium casei LMG S-19264T (=DSM 44701T), isolated from a smear-ripened cheese.</title>
        <authorList>
            <consortium name="US DOE Joint Genome Institute (JGI-PGF)"/>
            <person name="Walter F."/>
            <person name="Albersmeier A."/>
            <person name="Kalinowski J."/>
            <person name="Ruckert C."/>
        </authorList>
    </citation>
    <scope>NUCLEOTIDE SEQUENCE</scope>
    <source>
        <strain evidence="7">CGMCC 1.15725</strain>
    </source>
</reference>
<evidence type="ECO:0000256" key="2">
    <source>
        <dbReference type="ARBA" id="ARBA00022448"/>
    </source>
</evidence>
<evidence type="ECO:0000259" key="6">
    <source>
        <dbReference type="Pfam" id="PF13458"/>
    </source>
</evidence>
<sequence>MTKGLTFLTAVSALALTAGVAKADIQIATVGPITGSNAAFGEQLKKGAEQAVADINAKGGVLGQKLVLTVGDDACDPKQAVAVANQLASKGVIFVAGHFCSGSSIPASAVYNEAGILQITPASTNPALTEDAAKKKWDNVYRTCGRDDQQGQVAGKYLLDHYKGKPIAILDDKSAYGKGLADETTKTANAGGLKEVVHESITAGDKDFTALISKMKAANVSAVYFGGYQTEAGLMVRQAHEQGLTAQFISGDALPTTEFWGITGPSGEGTLFTFAPDPQKKPTAKAIVEEFKKTGYEPEGYTLYTYAAIQVFAQAAEKAKSTKLPDLVKALHGNSFDTVIGPIKYDSKGDITEGGFVVWKWHDGKYAELNG</sequence>
<comment type="caution">
    <text evidence="7">The sequence shown here is derived from an EMBL/GenBank/DDBJ whole genome shotgun (WGS) entry which is preliminary data.</text>
</comment>
<gene>
    <name evidence="7" type="ORF">GCM10011611_38400</name>
</gene>
<dbReference type="GO" id="GO:0006865">
    <property type="term" value="P:amino acid transport"/>
    <property type="evidence" value="ECO:0007669"/>
    <property type="project" value="UniProtKB-KW"/>
</dbReference>
<evidence type="ECO:0000313" key="7">
    <source>
        <dbReference type="EMBL" id="GGF28634.1"/>
    </source>
</evidence>
<protein>
    <submittedName>
        <fullName evidence="7">Branched chain amino acid ABC transporter substrate-binding protein</fullName>
    </submittedName>
</protein>
<reference evidence="7" key="2">
    <citation type="submission" date="2020-09" db="EMBL/GenBank/DDBJ databases">
        <authorList>
            <person name="Sun Q."/>
            <person name="Zhou Y."/>
        </authorList>
    </citation>
    <scope>NUCLEOTIDE SEQUENCE</scope>
    <source>
        <strain evidence="7">CGMCC 1.15725</strain>
    </source>
</reference>
<comment type="similarity">
    <text evidence="1">Belongs to the leucine-binding protein family.</text>
</comment>
<dbReference type="InterPro" id="IPR000709">
    <property type="entry name" value="Leu_Ile_Val-bd"/>
</dbReference>
<name>A0A8J3E3A5_9PROT</name>
<dbReference type="InterPro" id="IPR028082">
    <property type="entry name" value="Peripla_BP_I"/>
</dbReference>
<evidence type="ECO:0000256" key="5">
    <source>
        <dbReference type="SAM" id="SignalP"/>
    </source>
</evidence>
<dbReference type="EMBL" id="BMJQ01000010">
    <property type="protein sequence ID" value="GGF28634.1"/>
    <property type="molecule type" value="Genomic_DNA"/>
</dbReference>
<dbReference type="RefSeq" id="WP_189048714.1">
    <property type="nucleotide sequence ID" value="NZ_BMJQ01000010.1"/>
</dbReference>